<gene>
    <name evidence="4" type="ORF">CLMAG_63460</name>
</gene>
<dbReference type="Pfam" id="PF08668">
    <property type="entry name" value="HDOD"/>
    <property type="match status" value="1"/>
</dbReference>
<protein>
    <submittedName>
        <fullName evidence="4">HDOD domain protein</fullName>
    </submittedName>
</protein>
<dbReference type="PATRIC" id="fig|1121326.3.peg.6414"/>
<dbReference type="PROSITE" id="PS51833">
    <property type="entry name" value="HDOD"/>
    <property type="match status" value="1"/>
</dbReference>
<dbReference type="OrthoDB" id="9788446at2"/>
<evidence type="ECO:0000256" key="2">
    <source>
        <dbReference type="SAM" id="Phobius"/>
    </source>
</evidence>
<keyword evidence="2" id="KW-1133">Transmembrane helix</keyword>
<evidence type="ECO:0000313" key="4">
    <source>
        <dbReference type="EMBL" id="KZL88363.1"/>
    </source>
</evidence>
<dbReference type="SUPFAM" id="SSF109604">
    <property type="entry name" value="HD-domain/PDEase-like"/>
    <property type="match status" value="1"/>
</dbReference>
<reference evidence="4 5" key="1">
    <citation type="submission" date="2016-04" db="EMBL/GenBank/DDBJ databases">
        <title>Genome sequence of Clostridium magnum DSM 2767.</title>
        <authorList>
            <person name="Poehlein A."/>
            <person name="Uhlig R."/>
            <person name="Fischer R."/>
            <person name="Bahl H."/>
            <person name="Daniel R."/>
        </authorList>
    </citation>
    <scope>NUCLEOTIDE SEQUENCE [LARGE SCALE GENOMIC DNA]</scope>
    <source>
        <strain evidence="4 5">DSM 2767</strain>
    </source>
</reference>
<dbReference type="PANTHER" id="PTHR33525:SF4">
    <property type="entry name" value="CYCLIC DI-GMP PHOSPHODIESTERASE CDGJ"/>
    <property type="match status" value="1"/>
</dbReference>
<dbReference type="PANTHER" id="PTHR33525">
    <property type="match status" value="1"/>
</dbReference>
<dbReference type="AlphaFoldDB" id="A0A162QBX8"/>
<feature type="domain" description="HDOD" evidence="3">
    <location>
        <begin position="1"/>
        <end position="178"/>
    </location>
</feature>
<keyword evidence="5" id="KW-1185">Reference proteome</keyword>
<evidence type="ECO:0000313" key="5">
    <source>
        <dbReference type="Proteomes" id="UP000076603"/>
    </source>
</evidence>
<comment type="caution">
    <text evidence="4">The sequence shown here is derived from an EMBL/GenBank/DDBJ whole genome shotgun (WGS) entry which is preliminary data.</text>
</comment>
<evidence type="ECO:0000259" key="3">
    <source>
        <dbReference type="PROSITE" id="PS51833"/>
    </source>
</evidence>
<name>A0A162QBX8_9CLOT</name>
<dbReference type="InterPro" id="IPR013976">
    <property type="entry name" value="HDOD"/>
</dbReference>
<evidence type="ECO:0000256" key="1">
    <source>
        <dbReference type="SAM" id="Coils"/>
    </source>
</evidence>
<keyword evidence="2" id="KW-0472">Membrane</keyword>
<proteinExistence type="predicted"/>
<keyword evidence="2" id="KW-0812">Transmembrane</keyword>
<feature type="coiled-coil region" evidence="1">
    <location>
        <begin position="113"/>
        <end position="140"/>
    </location>
</feature>
<dbReference type="STRING" id="1121326.CLMAG_63460"/>
<sequence>MQDIADAIGSDPSMAAKLLRVANSTYYGVKTNSIKQAVTYLGMKNIRDLVLSTSIFDMFNTKDVPERIFQPLWQQSFTCSKIVSATYKMLGKSAPAYASLAGLLINIGSIFLLKRFDKRYMNIIQEVKQLNREKSEVTIENLEIEAFGSTHSQVGGYLLNWWEIPYPIVEAAIYHHNPFNKNVINKELLSIVHIAEHYSAKVIYLDSRVNDVEECFKYLCIEKSKFERKIDELIIY</sequence>
<feature type="transmembrane region" description="Helical" evidence="2">
    <location>
        <begin position="94"/>
        <end position="113"/>
    </location>
</feature>
<accession>A0A162QBX8</accession>
<dbReference type="EMBL" id="LWAE01000021">
    <property type="protein sequence ID" value="KZL88363.1"/>
    <property type="molecule type" value="Genomic_DNA"/>
</dbReference>
<dbReference type="Proteomes" id="UP000076603">
    <property type="component" value="Unassembled WGS sequence"/>
</dbReference>
<dbReference type="InterPro" id="IPR052340">
    <property type="entry name" value="RNase_Y/CdgJ"/>
</dbReference>
<dbReference type="Gene3D" id="1.10.3210.10">
    <property type="entry name" value="Hypothetical protein af1432"/>
    <property type="match status" value="1"/>
</dbReference>
<organism evidence="4 5">
    <name type="scientific">Clostridium magnum DSM 2767</name>
    <dbReference type="NCBI Taxonomy" id="1121326"/>
    <lineage>
        <taxon>Bacteria</taxon>
        <taxon>Bacillati</taxon>
        <taxon>Bacillota</taxon>
        <taxon>Clostridia</taxon>
        <taxon>Eubacteriales</taxon>
        <taxon>Clostridiaceae</taxon>
        <taxon>Clostridium</taxon>
    </lineage>
</organism>
<keyword evidence="1" id="KW-0175">Coiled coil</keyword>